<name>A0ABP6M199_9MICC</name>
<organism evidence="1 2">
    <name type="scientific">Nesterenkonia aethiopica</name>
    <dbReference type="NCBI Taxonomy" id="269144"/>
    <lineage>
        <taxon>Bacteria</taxon>
        <taxon>Bacillati</taxon>
        <taxon>Actinomycetota</taxon>
        <taxon>Actinomycetes</taxon>
        <taxon>Micrococcales</taxon>
        <taxon>Micrococcaceae</taxon>
        <taxon>Nesterenkonia</taxon>
    </lineage>
</organism>
<accession>A0ABP6M199</accession>
<dbReference type="Proteomes" id="UP001500236">
    <property type="component" value="Unassembled WGS sequence"/>
</dbReference>
<reference evidence="2" key="1">
    <citation type="journal article" date="2019" name="Int. J. Syst. Evol. Microbiol.">
        <title>The Global Catalogue of Microorganisms (GCM) 10K type strain sequencing project: providing services to taxonomists for standard genome sequencing and annotation.</title>
        <authorList>
            <consortium name="The Broad Institute Genomics Platform"/>
            <consortium name="The Broad Institute Genome Sequencing Center for Infectious Disease"/>
            <person name="Wu L."/>
            <person name="Ma J."/>
        </authorList>
    </citation>
    <scope>NUCLEOTIDE SEQUENCE [LARGE SCALE GENOMIC DNA]</scope>
    <source>
        <strain evidence="2">JCM 14309</strain>
    </source>
</reference>
<proteinExistence type="predicted"/>
<comment type="caution">
    <text evidence="1">The sequence shown here is derived from an EMBL/GenBank/DDBJ whole genome shotgun (WGS) entry which is preliminary data.</text>
</comment>
<evidence type="ECO:0000313" key="2">
    <source>
        <dbReference type="Proteomes" id="UP001500236"/>
    </source>
</evidence>
<evidence type="ECO:0000313" key="1">
    <source>
        <dbReference type="EMBL" id="GAA3071444.1"/>
    </source>
</evidence>
<sequence>MSPAKTAIWASARAVATEEVVGRATEVEAPGVEAPGVGDPGVGDPGGVLCCSVDMGRVS</sequence>
<keyword evidence="2" id="KW-1185">Reference proteome</keyword>
<gene>
    <name evidence="1" type="ORF">GCM10010529_24550</name>
</gene>
<protein>
    <submittedName>
        <fullName evidence="1">Uncharacterized protein</fullName>
    </submittedName>
</protein>
<dbReference type="EMBL" id="BAAAVT010000016">
    <property type="protein sequence ID" value="GAA3071444.1"/>
    <property type="molecule type" value="Genomic_DNA"/>
</dbReference>